<dbReference type="Pfam" id="PF00856">
    <property type="entry name" value="SET"/>
    <property type="match status" value="1"/>
</dbReference>
<evidence type="ECO:0000256" key="11">
    <source>
        <dbReference type="ARBA" id="ARBA00023242"/>
    </source>
</evidence>
<evidence type="ECO:0000256" key="3">
    <source>
        <dbReference type="ARBA" id="ARBA00012187"/>
    </source>
</evidence>
<keyword evidence="7" id="KW-0949">S-adenosyl-L-methionine</keyword>
<dbReference type="SMART" id="SM00317">
    <property type="entry name" value="SET"/>
    <property type="match status" value="1"/>
</dbReference>
<dbReference type="GO" id="GO:0032259">
    <property type="term" value="P:methylation"/>
    <property type="evidence" value="ECO:0007669"/>
    <property type="project" value="UniProtKB-KW"/>
</dbReference>
<dbReference type="PANTHER" id="PTHR46167:SF1">
    <property type="entry name" value="N-LYSINE METHYLTRANSFERASE KMT5A"/>
    <property type="match status" value="1"/>
</dbReference>
<dbReference type="PROSITE" id="PS51571">
    <property type="entry name" value="SAM_MT43_PR_SET"/>
    <property type="match status" value="1"/>
</dbReference>
<dbReference type="GO" id="GO:0006357">
    <property type="term" value="P:regulation of transcription by RNA polymerase II"/>
    <property type="evidence" value="ECO:0007669"/>
    <property type="project" value="TreeGrafter"/>
</dbReference>
<proteinExistence type="predicted"/>
<keyword evidence="16" id="KW-1185">Reference proteome</keyword>
<dbReference type="EC" id="2.1.1.361" evidence="3"/>
<feature type="region of interest" description="Disordered" evidence="13">
    <location>
        <begin position="214"/>
        <end position="234"/>
    </location>
</feature>
<keyword evidence="4" id="KW-0158">Chromosome</keyword>
<feature type="compositionally biased region" description="Polar residues" evidence="13">
    <location>
        <begin position="138"/>
        <end position="156"/>
    </location>
</feature>
<feature type="compositionally biased region" description="Basic and acidic residues" evidence="13">
    <location>
        <begin position="30"/>
        <end position="41"/>
    </location>
</feature>
<dbReference type="SUPFAM" id="SSF82199">
    <property type="entry name" value="SET domain"/>
    <property type="match status" value="1"/>
</dbReference>
<dbReference type="Gene3D" id="2.170.270.10">
    <property type="entry name" value="SET domain"/>
    <property type="match status" value="1"/>
</dbReference>
<evidence type="ECO:0000256" key="12">
    <source>
        <dbReference type="ARBA" id="ARBA00047784"/>
    </source>
</evidence>
<dbReference type="AlphaFoldDB" id="A0AAE0YSZ2"/>
<keyword evidence="11" id="KW-0539">Nucleus</keyword>
<protein>
    <recommendedName>
        <fullName evidence="3">[histone H4]-lysine(20) N-methyltransferase</fullName>
        <ecNumber evidence="3">2.1.1.361</ecNumber>
    </recommendedName>
</protein>
<comment type="caution">
    <text evidence="15">The sequence shown here is derived from an EMBL/GenBank/DDBJ whole genome shotgun (WGS) entry which is preliminary data.</text>
</comment>
<feature type="domain" description="SET" evidence="14">
    <location>
        <begin position="275"/>
        <end position="397"/>
    </location>
</feature>
<evidence type="ECO:0000256" key="2">
    <source>
        <dbReference type="ARBA" id="ARBA00004286"/>
    </source>
</evidence>
<evidence type="ECO:0000313" key="15">
    <source>
        <dbReference type="EMBL" id="KAK3756653.1"/>
    </source>
</evidence>
<keyword evidence="6" id="KW-0808">Transferase</keyword>
<evidence type="ECO:0000259" key="14">
    <source>
        <dbReference type="PROSITE" id="PS50280"/>
    </source>
</evidence>
<gene>
    <name evidence="15" type="ORF">RRG08_051517</name>
</gene>
<sequence>MNCSKGTQEDALSPSMITDYFRSSKPTRRGQKEKSCAKEDNPSSSVYLTPESSPGSYSKSEILQKENNSQEDLSEKQDQSLELNVKTSNQTHCSDSIVRSEPCNISSSNEVTDHDLRESKLRNLIQFESAIKSTASCSDSLQSPKKCSCPEENSVTNDDHTKQSIVHSSESSSPSVVAIRSHDSNAACSPPCLPRLKLRKSALANSQADAAVIGKEREPLKPKPGRRKKKDSETVKNSVITDYFQVRRSGRQTTSEIEKEKHHQLQQMILSGCQDGLEVKEFECKGRGVIATKDFKKGDFVVEYSGDLIDIVTARKREEKYATDPEIGCYMYYFTCGSKQYCVDATAESGKLGRLLNHSSKDGNCCTRSLEVKGIARLILVAKRDITSGEELTYDYGDRSKAAIESYPWLKL</sequence>
<evidence type="ECO:0000256" key="10">
    <source>
        <dbReference type="ARBA" id="ARBA00023163"/>
    </source>
</evidence>
<comment type="catalytic activity">
    <reaction evidence="12">
        <text>L-lysyl(20)-[histone H4] + S-adenosyl-L-methionine = N(6)-methyl-L-lysyl(20)-[histone H4] + S-adenosyl-L-homocysteine + H(+)</text>
        <dbReference type="Rhea" id="RHEA:60344"/>
        <dbReference type="Rhea" id="RHEA-COMP:15554"/>
        <dbReference type="Rhea" id="RHEA-COMP:15555"/>
        <dbReference type="ChEBI" id="CHEBI:15378"/>
        <dbReference type="ChEBI" id="CHEBI:29969"/>
        <dbReference type="ChEBI" id="CHEBI:57856"/>
        <dbReference type="ChEBI" id="CHEBI:59789"/>
        <dbReference type="ChEBI" id="CHEBI:61929"/>
        <dbReference type="EC" id="2.1.1.361"/>
    </reaction>
</comment>
<evidence type="ECO:0000256" key="9">
    <source>
        <dbReference type="ARBA" id="ARBA00023015"/>
    </source>
</evidence>
<feature type="region of interest" description="Disordered" evidence="13">
    <location>
        <begin position="138"/>
        <end position="177"/>
    </location>
</feature>
<name>A0AAE0YSZ2_9GAST</name>
<keyword evidence="10" id="KW-0804">Transcription</keyword>
<evidence type="ECO:0000256" key="8">
    <source>
        <dbReference type="ARBA" id="ARBA00022853"/>
    </source>
</evidence>
<dbReference type="InterPro" id="IPR047266">
    <property type="entry name" value="KMT5A-like_SET"/>
</dbReference>
<evidence type="ECO:0000313" key="16">
    <source>
        <dbReference type="Proteomes" id="UP001283361"/>
    </source>
</evidence>
<comment type="subcellular location">
    <subcellularLocation>
        <location evidence="2">Chromosome</location>
    </subcellularLocation>
    <subcellularLocation>
        <location evidence="1">Nucleus</location>
    </subcellularLocation>
</comment>
<dbReference type="Proteomes" id="UP001283361">
    <property type="component" value="Unassembled WGS sequence"/>
</dbReference>
<feature type="compositionally biased region" description="Low complexity" evidence="13">
    <location>
        <begin position="164"/>
        <end position="177"/>
    </location>
</feature>
<organism evidence="15 16">
    <name type="scientific">Elysia crispata</name>
    <name type="common">lettuce slug</name>
    <dbReference type="NCBI Taxonomy" id="231223"/>
    <lineage>
        <taxon>Eukaryota</taxon>
        <taxon>Metazoa</taxon>
        <taxon>Spiralia</taxon>
        <taxon>Lophotrochozoa</taxon>
        <taxon>Mollusca</taxon>
        <taxon>Gastropoda</taxon>
        <taxon>Heterobranchia</taxon>
        <taxon>Euthyneura</taxon>
        <taxon>Panpulmonata</taxon>
        <taxon>Sacoglossa</taxon>
        <taxon>Placobranchoidea</taxon>
        <taxon>Plakobranchidae</taxon>
        <taxon>Elysia</taxon>
    </lineage>
</organism>
<feature type="region of interest" description="Disordered" evidence="13">
    <location>
        <begin position="1"/>
        <end position="93"/>
    </location>
</feature>
<evidence type="ECO:0000256" key="6">
    <source>
        <dbReference type="ARBA" id="ARBA00022679"/>
    </source>
</evidence>
<dbReference type="GO" id="GO:0043516">
    <property type="term" value="P:regulation of DNA damage response, signal transduction by p53 class mediator"/>
    <property type="evidence" value="ECO:0007669"/>
    <property type="project" value="TreeGrafter"/>
</dbReference>
<dbReference type="GO" id="GO:0005634">
    <property type="term" value="C:nucleus"/>
    <property type="evidence" value="ECO:0007669"/>
    <property type="project" value="UniProtKB-SubCell"/>
</dbReference>
<dbReference type="GO" id="GO:0140944">
    <property type="term" value="F:histone H4K20 monomethyltransferase activity"/>
    <property type="evidence" value="ECO:0007669"/>
    <property type="project" value="UniProtKB-EC"/>
</dbReference>
<dbReference type="PROSITE" id="PS50280">
    <property type="entry name" value="SET"/>
    <property type="match status" value="1"/>
</dbReference>
<reference evidence="15" key="1">
    <citation type="journal article" date="2023" name="G3 (Bethesda)">
        <title>A reference genome for the long-term kleptoplast-retaining sea slug Elysia crispata morphotype clarki.</title>
        <authorList>
            <person name="Eastman K.E."/>
            <person name="Pendleton A.L."/>
            <person name="Shaikh M.A."/>
            <person name="Suttiyut T."/>
            <person name="Ogas R."/>
            <person name="Tomko P."/>
            <person name="Gavelis G."/>
            <person name="Widhalm J.R."/>
            <person name="Wisecaver J.H."/>
        </authorList>
    </citation>
    <scope>NUCLEOTIDE SEQUENCE</scope>
    <source>
        <strain evidence="15">ECLA1</strain>
    </source>
</reference>
<evidence type="ECO:0000256" key="1">
    <source>
        <dbReference type="ARBA" id="ARBA00004123"/>
    </source>
</evidence>
<keyword evidence="5" id="KW-0489">Methyltransferase</keyword>
<evidence type="ECO:0000256" key="7">
    <source>
        <dbReference type="ARBA" id="ARBA00022691"/>
    </source>
</evidence>
<evidence type="ECO:0000256" key="13">
    <source>
        <dbReference type="SAM" id="MobiDB-lite"/>
    </source>
</evidence>
<dbReference type="GO" id="GO:0005700">
    <property type="term" value="C:polytene chromosome"/>
    <property type="evidence" value="ECO:0007669"/>
    <property type="project" value="TreeGrafter"/>
</dbReference>
<dbReference type="InterPro" id="IPR051760">
    <property type="entry name" value="KMT5A"/>
</dbReference>
<dbReference type="InterPro" id="IPR046341">
    <property type="entry name" value="SET_dom_sf"/>
</dbReference>
<keyword evidence="9" id="KW-0805">Transcription regulation</keyword>
<dbReference type="InterPro" id="IPR001214">
    <property type="entry name" value="SET_dom"/>
</dbReference>
<feature type="compositionally biased region" description="Polar residues" evidence="13">
    <location>
        <begin position="80"/>
        <end position="93"/>
    </location>
</feature>
<dbReference type="CDD" id="cd10528">
    <property type="entry name" value="SET_SETD8"/>
    <property type="match status" value="1"/>
</dbReference>
<accession>A0AAE0YSZ2</accession>
<evidence type="ECO:0000256" key="4">
    <source>
        <dbReference type="ARBA" id="ARBA00022454"/>
    </source>
</evidence>
<dbReference type="EMBL" id="JAWDGP010005488">
    <property type="protein sequence ID" value="KAK3756653.1"/>
    <property type="molecule type" value="Genomic_DNA"/>
</dbReference>
<feature type="compositionally biased region" description="Polar residues" evidence="13">
    <location>
        <begin position="42"/>
        <end position="71"/>
    </location>
</feature>
<keyword evidence="8" id="KW-0156">Chromatin regulator</keyword>
<evidence type="ECO:0000256" key="5">
    <source>
        <dbReference type="ARBA" id="ARBA00022603"/>
    </source>
</evidence>
<dbReference type="PANTHER" id="PTHR46167">
    <property type="entry name" value="N-LYSINE METHYLTRANSFERASE KMT5A"/>
    <property type="match status" value="1"/>
</dbReference>
<dbReference type="InterPro" id="IPR016858">
    <property type="entry name" value="KMT5A-like"/>
</dbReference>